<dbReference type="Pfam" id="PF00666">
    <property type="entry name" value="Cathelicidins"/>
    <property type="match status" value="1"/>
</dbReference>
<dbReference type="GO" id="GO:0050829">
    <property type="term" value="P:defense response to Gram-negative bacterium"/>
    <property type="evidence" value="ECO:0007669"/>
    <property type="project" value="TreeGrafter"/>
</dbReference>
<dbReference type="PANTHER" id="PTHR10206">
    <property type="entry name" value="CATHELICIDIN"/>
    <property type="match status" value="1"/>
</dbReference>
<dbReference type="InterPro" id="IPR001894">
    <property type="entry name" value="Cathelicidin-like"/>
</dbReference>
<reference evidence="3 4" key="1">
    <citation type="submission" date="2016-02" db="EMBL/GenBank/DDBJ databases">
        <title>Band-tailed pigeon sequencing and assembly.</title>
        <authorList>
            <person name="Soares A.E."/>
            <person name="Novak B.J."/>
            <person name="Rice E.S."/>
            <person name="O'Connell B."/>
            <person name="Chang D."/>
            <person name="Weber S."/>
            <person name="Shapiro B."/>
        </authorList>
    </citation>
    <scope>NUCLEOTIDE SEQUENCE [LARGE SCALE GENOMIC DNA]</scope>
    <source>
        <strain evidence="3">BTP2013</strain>
        <tissue evidence="3">Blood</tissue>
    </source>
</reference>
<dbReference type="GO" id="GO:0045087">
    <property type="term" value="P:innate immune response"/>
    <property type="evidence" value="ECO:0007669"/>
    <property type="project" value="TreeGrafter"/>
</dbReference>
<dbReference type="GO" id="GO:0061844">
    <property type="term" value="P:antimicrobial humoral immune response mediated by antimicrobial peptide"/>
    <property type="evidence" value="ECO:0007669"/>
    <property type="project" value="TreeGrafter"/>
</dbReference>
<sequence>MGPCRAVSPLLLLLALAGATTPGTVDNSTLGTDGSTPGVAGSVSPSPWGRWAVSYEDVVAAAVELLNAKAIVVPSVLRLQQLHPRPGWAEDLRQRQELSFTVEETCRSPGTVTTACKSCWFGTLRWCRGWVFLEQQQPVVELFCHWVTPTLGQNRPSPLRDLVTRISDRLRNIFLCRNIWIRDKLNLQPPKP</sequence>
<feature type="chain" id="PRO_5012957366" evidence="2">
    <location>
        <begin position="20"/>
        <end position="192"/>
    </location>
</feature>
<evidence type="ECO:0000313" key="3">
    <source>
        <dbReference type="EMBL" id="OPJ68013.1"/>
    </source>
</evidence>
<dbReference type="GO" id="GO:0005615">
    <property type="term" value="C:extracellular space"/>
    <property type="evidence" value="ECO:0007669"/>
    <property type="project" value="TreeGrafter"/>
</dbReference>
<evidence type="ECO:0000256" key="2">
    <source>
        <dbReference type="SAM" id="SignalP"/>
    </source>
</evidence>
<keyword evidence="2" id="KW-0732">Signal</keyword>
<feature type="region of interest" description="Disordered" evidence="1">
    <location>
        <begin position="24"/>
        <end position="44"/>
    </location>
</feature>
<feature type="signal peptide" evidence="2">
    <location>
        <begin position="1"/>
        <end position="19"/>
    </location>
</feature>
<dbReference type="PANTHER" id="PTHR10206:SF0">
    <property type="entry name" value="CATHELICIDIN B1-RELATED"/>
    <property type="match status" value="1"/>
</dbReference>
<dbReference type="GO" id="GO:0050830">
    <property type="term" value="P:defense response to Gram-positive bacterium"/>
    <property type="evidence" value="ECO:0007669"/>
    <property type="project" value="TreeGrafter"/>
</dbReference>
<dbReference type="Gene3D" id="3.10.450.10">
    <property type="match status" value="1"/>
</dbReference>
<name>A0A1V4J704_PATFA</name>
<dbReference type="AlphaFoldDB" id="A0A1V4J704"/>
<evidence type="ECO:0000313" key="4">
    <source>
        <dbReference type="Proteomes" id="UP000190648"/>
    </source>
</evidence>
<protein>
    <submittedName>
        <fullName evidence="3">Cathelicidin-B1</fullName>
    </submittedName>
</protein>
<comment type="caution">
    <text evidence="3">The sequence shown here is derived from an EMBL/GenBank/DDBJ whole genome shotgun (WGS) entry which is preliminary data.</text>
</comment>
<dbReference type="OrthoDB" id="9204597at2759"/>
<gene>
    <name evidence="3" type="primary">CATHB1</name>
    <name evidence="3" type="ORF">AV530_012229</name>
</gene>
<keyword evidence="4" id="KW-1185">Reference proteome</keyword>
<dbReference type="EMBL" id="LSYS01008814">
    <property type="protein sequence ID" value="OPJ68013.1"/>
    <property type="molecule type" value="Genomic_DNA"/>
</dbReference>
<dbReference type="GO" id="GO:0001530">
    <property type="term" value="F:lipopolysaccharide binding"/>
    <property type="evidence" value="ECO:0007669"/>
    <property type="project" value="TreeGrafter"/>
</dbReference>
<evidence type="ECO:0000256" key="1">
    <source>
        <dbReference type="SAM" id="MobiDB-lite"/>
    </source>
</evidence>
<accession>A0A1V4J704</accession>
<dbReference type="Proteomes" id="UP000190648">
    <property type="component" value="Unassembled WGS sequence"/>
</dbReference>
<feature type="compositionally biased region" description="Polar residues" evidence="1">
    <location>
        <begin position="25"/>
        <end position="35"/>
    </location>
</feature>
<dbReference type="STRING" id="372326.A0A1V4J704"/>
<proteinExistence type="predicted"/>
<organism evidence="3 4">
    <name type="scientific">Patagioenas fasciata monilis</name>
    <dbReference type="NCBI Taxonomy" id="372326"/>
    <lineage>
        <taxon>Eukaryota</taxon>
        <taxon>Metazoa</taxon>
        <taxon>Chordata</taxon>
        <taxon>Craniata</taxon>
        <taxon>Vertebrata</taxon>
        <taxon>Euteleostomi</taxon>
        <taxon>Archelosauria</taxon>
        <taxon>Archosauria</taxon>
        <taxon>Dinosauria</taxon>
        <taxon>Saurischia</taxon>
        <taxon>Theropoda</taxon>
        <taxon>Coelurosauria</taxon>
        <taxon>Aves</taxon>
        <taxon>Neognathae</taxon>
        <taxon>Neoaves</taxon>
        <taxon>Columbimorphae</taxon>
        <taxon>Columbiformes</taxon>
        <taxon>Columbidae</taxon>
        <taxon>Patagioenas</taxon>
    </lineage>
</organism>